<proteinExistence type="predicted"/>
<evidence type="ECO:0000256" key="3">
    <source>
        <dbReference type="SAM" id="Coils"/>
    </source>
</evidence>
<evidence type="ECO:0000256" key="4">
    <source>
        <dbReference type="SAM" id="Phobius"/>
    </source>
</evidence>
<accession>X0U623</accession>
<evidence type="ECO:0000313" key="5">
    <source>
        <dbReference type="EMBL" id="GAF94811.1"/>
    </source>
</evidence>
<dbReference type="EMBL" id="BARS01018467">
    <property type="protein sequence ID" value="GAF94811.1"/>
    <property type="molecule type" value="Genomic_DNA"/>
</dbReference>
<name>X0U623_9ZZZZ</name>
<dbReference type="PANTHER" id="PTHR32347">
    <property type="entry name" value="EFFLUX SYSTEM COMPONENT YKNX-RELATED"/>
    <property type="match status" value="1"/>
</dbReference>
<evidence type="ECO:0000256" key="1">
    <source>
        <dbReference type="ARBA" id="ARBA00004196"/>
    </source>
</evidence>
<dbReference type="SUPFAM" id="SSF111369">
    <property type="entry name" value="HlyD-like secretion proteins"/>
    <property type="match status" value="1"/>
</dbReference>
<comment type="caution">
    <text evidence="5">The sequence shown here is derived from an EMBL/GenBank/DDBJ whole genome shotgun (WGS) entry which is preliminary data.</text>
</comment>
<dbReference type="GO" id="GO:0030313">
    <property type="term" value="C:cell envelope"/>
    <property type="evidence" value="ECO:0007669"/>
    <property type="project" value="UniProtKB-SubCell"/>
</dbReference>
<sequence>MKKIGIAIIVIVIGIVTISWNKFFTRDTKEDKKLYAIVEKGDLTIELIVKGNLKPLKSMAISAPRRGGKITHLIPEGTYVKKGDLLAQFDKVDLEKAVTDAEYTLEQELINEDRRKREADKNITQTNLKLKEARRNLRSIIPDVIDGKKTSADLKWAKYNLKEAQINFELANKDYEQYQIKGSPNLRQARDRLEKAKKALAGADIKSPSQGLVVYEPIR</sequence>
<keyword evidence="4" id="KW-1133">Transmembrane helix</keyword>
<reference evidence="5" key="1">
    <citation type="journal article" date="2014" name="Front. Microbiol.">
        <title>High frequency of phylogenetically diverse reductive dehalogenase-homologous genes in deep subseafloor sedimentary metagenomes.</title>
        <authorList>
            <person name="Kawai M."/>
            <person name="Futagami T."/>
            <person name="Toyoda A."/>
            <person name="Takaki Y."/>
            <person name="Nishi S."/>
            <person name="Hori S."/>
            <person name="Arai W."/>
            <person name="Tsubouchi T."/>
            <person name="Morono Y."/>
            <person name="Uchiyama I."/>
            <person name="Ito T."/>
            <person name="Fujiyama A."/>
            <person name="Inagaki F."/>
            <person name="Takami H."/>
        </authorList>
    </citation>
    <scope>NUCLEOTIDE SEQUENCE</scope>
    <source>
        <strain evidence="5">Expedition CK06-06</strain>
    </source>
</reference>
<dbReference type="AlphaFoldDB" id="X0U623"/>
<keyword evidence="4" id="KW-0472">Membrane</keyword>
<dbReference type="InterPro" id="IPR050465">
    <property type="entry name" value="UPF0194_transport"/>
</dbReference>
<gene>
    <name evidence="5" type="ORF">S01H1_30046</name>
</gene>
<comment type="subcellular location">
    <subcellularLocation>
        <location evidence="1">Cell envelope</location>
    </subcellularLocation>
</comment>
<dbReference type="PANTHER" id="PTHR32347:SF14">
    <property type="entry name" value="EFFLUX SYSTEM COMPONENT YKNX-RELATED"/>
    <property type="match status" value="1"/>
</dbReference>
<feature type="transmembrane region" description="Helical" evidence="4">
    <location>
        <begin position="6"/>
        <end position="24"/>
    </location>
</feature>
<keyword evidence="2 3" id="KW-0175">Coiled coil</keyword>
<feature type="non-terminal residue" evidence="5">
    <location>
        <position position="219"/>
    </location>
</feature>
<evidence type="ECO:0000256" key="2">
    <source>
        <dbReference type="ARBA" id="ARBA00023054"/>
    </source>
</evidence>
<feature type="coiled-coil region" evidence="3">
    <location>
        <begin position="161"/>
        <end position="206"/>
    </location>
</feature>
<organism evidence="5">
    <name type="scientific">marine sediment metagenome</name>
    <dbReference type="NCBI Taxonomy" id="412755"/>
    <lineage>
        <taxon>unclassified sequences</taxon>
        <taxon>metagenomes</taxon>
        <taxon>ecological metagenomes</taxon>
    </lineage>
</organism>
<protein>
    <submittedName>
        <fullName evidence="5">Uncharacterized protein</fullName>
    </submittedName>
</protein>
<keyword evidence="4" id="KW-0812">Transmembrane</keyword>